<dbReference type="EMBL" id="QRAP01000002">
    <property type="protein sequence ID" value="RDK95875.1"/>
    <property type="molecule type" value="Genomic_DNA"/>
</dbReference>
<keyword evidence="3" id="KW-1185">Reference proteome</keyword>
<sequence>MKRSWDRTDLFLTVTQVAAVIVAIAILFFMLDSYQPEFLMQHGRCLTESAIDEGPLGWGMRFFLLSLAVGLIFIAIVFFLSFRDD</sequence>
<comment type="caution">
    <text evidence="2">The sequence shown here is derived from an EMBL/GenBank/DDBJ whole genome shotgun (WGS) entry which is preliminary data.</text>
</comment>
<dbReference type="Proteomes" id="UP000254848">
    <property type="component" value="Unassembled WGS sequence"/>
</dbReference>
<reference evidence="2 3" key="1">
    <citation type="submission" date="2018-07" db="EMBL/GenBank/DDBJ databases">
        <title>Genomic Encyclopedia of Type Strains, Phase IV (KMG-IV): sequencing the most valuable type-strain genomes for metagenomic binning, comparative biology and taxonomic classification.</title>
        <authorList>
            <person name="Goeker M."/>
        </authorList>
    </citation>
    <scope>NUCLEOTIDE SEQUENCE [LARGE SCALE GENOMIC DNA]</scope>
    <source>
        <strain evidence="2 3">DSM 103736</strain>
    </source>
</reference>
<accession>A0A370R1V5</accession>
<evidence type="ECO:0000313" key="3">
    <source>
        <dbReference type="Proteomes" id="UP000254848"/>
    </source>
</evidence>
<gene>
    <name evidence="2" type="ORF">C8D90_102359</name>
</gene>
<evidence type="ECO:0000313" key="2">
    <source>
        <dbReference type="EMBL" id="RDK95875.1"/>
    </source>
</evidence>
<feature type="transmembrane region" description="Helical" evidence="1">
    <location>
        <begin position="12"/>
        <end position="31"/>
    </location>
</feature>
<keyword evidence="1" id="KW-0472">Membrane</keyword>
<protein>
    <submittedName>
        <fullName evidence="2">Uncharacterized protein</fullName>
    </submittedName>
</protein>
<evidence type="ECO:0000256" key="1">
    <source>
        <dbReference type="SAM" id="Phobius"/>
    </source>
</evidence>
<organism evidence="2 3">
    <name type="scientific">Enterobacillus tribolii</name>
    <dbReference type="NCBI Taxonomy" id="1487935"/>
    <lineage>
        <taxon>Bacteria</taxon>
        <taxon>Pseudomonadati</taxon>
        <taxon>Pseudomonadota</taxon>
        <taxon>Gammaproteobacteria</taxon>
        <taxon>Enterobacterales</taxon>
        <taxon>Hafniaceae</taxon>
        <taxon>Enterobacillus</taxon>
    </lineage>
</organism>
<keyword evidence="1" id="KW-0812">Transmembrane</keyword>
<proteinExistence type="predicted"/>
<feature type="transmembrane region" description="Helical" evidence="1">
    <location>
        <begin position="62"/>
        <end position="82"/>
    </location>
</feature>
<keyword evidence="1" id="KW-1133">Transmembrane helix</keyword>
<name>A0A370R1V5_9GAMM</name>
<dbReference type="AlphaFoldDB" id="A0A370R1V5"/>